<sequence>MLLSFDSLYFHRQFLCNVVNRFSSIAVFAGASMLAFLFDEVA</sequence>
<comment type="caution">
    <text evidence="1">The sequence shown here is derived from an EMBL/GenBank/DDBJ whole genome shotgun (WGS) entry which is preliminary data.</text>
</comment>
<accession>A7A5P2</accession>
<reference evidence="1 2" key="1">
    <citation type="submission" date="2007-04" db="EMBL/GenBank/DDBJ databases">
        <authorList>
            <person name="Fulton L."/>
            <person name="Clifton S."/>
            <person name="Fulton B."/>
            <person name="Xu J."/>
            <person name="Minx P."/>
            <person name="Pepin K.H."/>
            <person name="Johnson M."/>
            <person name="Thiruvilangam P."/>
            <person name="Bhonagiri V."/>
            <person name="Nash W.E."/>
            <person name="Mardis E.R."/>
            <person name="Wilson R.K."/>
        </authorList>
    </citation>
    <scope>NUCLEOTIDE SEQUENCE [LARGE SCALE GENOMIC DNA]</scope>
    <source>
        <strain evidence="1 2">L2-32</strain>
    </source>
</reference>
<gene>
    <name evidence="1" type="ORF">BIFADO_01167</name>
</gene>
<evidence type="ECO:0000313" key="2">
    <source>
        <dbReference type="Proteomes" id="UP000003773"/>
    </source>
</evidence>
<dbReference type="HOGENOM" id="CLU_3247838_0_0_11"/>
<name>A7A5P2_BIFAD</name>
<protein>
    <submittedName>
        <fullName evidence="1">Uncharacterized protein</fullName>
    </submittedName>
</protein>
<organism evidence="1 2">
    <name type="scientific">Bifidobacterium adolescentis L2-32</name>
    <dbReference type="NCBI Taxonomy" id="411481"/>
    <lineage>
        <taxon>Bacteria</taxon>
        <taxon>Bacillati</taxon>
        <taxon>Actinomycetota</taxon>
        <taxon>Actinomycetes</taxon>
        <taxon>Bifidobacteriales</taxon>
        <taxon>Bifidobacteriaceae</taxon>
        <taxon>Bifidobacterium</taxon>
    </lineage>
</organism>
<proteinExistence type="predicted"/>
<dbReference type="Proteomes" id="UP000003773">
    <property type="component" value="Unassembled WGS sequence"/>
</dbReference>
<dbReference type="AlphaFoldDB" id="A7A5P2"/>
<dbReference type="EMBL" id="AAXD02000028">
    <property type="protein sequence ID" value="EDN82881.1"/>
    <property type="molecule type" value="Genomic_DNA"/>
</dbReference>
<evidence type="ECO:0000313" key="1">
    <source>
        <dbReference type="EMBL" id="EDN82881.1"/>
    </source>
</evidence>
<reference evidence="1 2" key="2">
    <citation type="submission" date="2007-05" db="EMBL/GenBank/DDBJ databases">
        <title>Draft genome sequence of Bifidobacterium adolescentis (L2-32).</title>
        <authorList>
            <person name="Sudarsanam P."/>
            <person name="Ley R."/>
            <person name="Guruge J."/>
            <person name="Turnbaugh P.J."/>
            <person name="Mahowald M."/>
            <person name="Liep D."/>
            <person name="Gordon J."/>
        </authorList>
    </citation>
    <scope>NUCLEOTIDE SEQUENCE [LARGE SCALE GENOMIC DNA]</scope>
    <source>
        <strain evidence="1 2">L2-32</strain>
    </source>
</reference>